<accession>A0AAV4IL95</accession>
<sequence length="135" mass="14410">MIIPCRNTADKLRVKGFRVGGKTVGVGRGDVCLLTTGLSQRLLNEQPTTVVPTVVTRVSGRVIISPGSVLRLPFYNAVFSHALPPSLTPLPAPHPKPLPLPFDQLKPLSYKGVLPVYARTEGGTAVLSSICQQNS</sequence>
<dbReference type="Proteomes" id="UP000762676">
    <property type="component" value="Unassembled WGS sequence"/>
</dbReference>
<protein>
    <submittedName>
        <fullName evidence="1">Uncharacterized protein</fullName>
    </submittedName>
</protein>
<comment type="caution">
    <text evidence="1">The sequence shown here is derived from an EMBL/GenBank/DDBJ whole genome shotgun (WGS) entry which is preliminary data.</text>
</comment>
<evidence type="ECO:0000313" key="1">
    <source>
        <dbReference type="EMBL" id="GFS10573.1"/>
    </source>
</evidence>
<evidence type="ECO:0000313" key="2">
    <source>
        <dbReference type="Proteomes" id="UP000762676"/>
    </source>
</evidence>
<keyword evidence="2" id="KW-1185">Reference proteome</keyword>
<organism evidence="1 2">
    <name type="scientific">Elysia marginata</name>
    <dbReference type="NCBI Taxonomy" id="1093978"/>
    <lineage>
        <taxon>Eukaryota</taxon>
        <taxon>Metazoa</taxon>
        <taxon>Spiralia</taxon>
        <taxon>Lophotrochozoa</taxon>
        <taxon>Mollusca</taxon>
        <taxon>Gastropoda</taxon>
        <taxon>Heterobranchia</taxon>
        <taxon>Euthyneura</taxon>
        <taxon>Panpulmonata</taxon>
        <taxon>Sacoglossa</taxon>
        <taxon>Placobranchoidea</taxon>
        <taxon>Plakobranchidae</taxon>
        <taxon>Elysia</taxon>
    </lineage>
</organism>
<name>A0AAV4IL95_9GAST</name>
<dbReference type="EMBL" id="BMAT01006342">
    <property type="protein sequence ID" value="GFS10573.1"/>
    <property type="molecule type" value="Genomic_DNA"/>
</dbReference>
<gene>
    <name evidence="1" type="ORF">ElyMa_003064600</name>
</gene>
<reference evidence="1 2" key="1">
    <citation type="journal article" date="2021" name="Elife">
        <title>Chloroplast acquisition without the gene transfer in kleptoplastic sea slugs, Plakobranchus ocellatus.</title>
        <authorList>
            <person name="Maeda T."/>
            <person name="Takahashi S."/>
            <person name="Yoshida T."/>
            <person name="Shimamura S."/>
            <person name="Takaki Y."/>
            <person name="Nagai Y."/>
            <person name="Toyoda A."/>
            <person name="Suzuki Y."/>
            <person name="Arimoto A."/>
            <person name="Ishii H."/>
            <person name="Satoh N."/>
            <person name="Nishiyama T."/>
            <person name="Hasebe M."/>
            <person name="Maruyama T."/>
            <person name="Minagawa J."/>
            <person name="Obokata J."/>
            <person name="Shigenobu S."/>
        </authorList>
    </citation>
    <scope>NUCLEOTIDE SEQUENCE [LARGE SCALE GENOMIC DNA]</scope>
</reference>
<dbReference type="AlphaFoldDB" id="A0AAV4IL95"/>
<proteinExistence type="predicted"/>